<dbReference type="OrthoDB" id="674948at2759"/>
<comment type="similarity">
    <text evidence="2">Belongs to the bZIP family. ATF subfamily.</text>
</comment>
<evidence type="ECO:0000259" key="18">
    <source>
        <dbReference type="PROSITE" id="PS50217"/>
    </source>
</evidence>
<keyword evidence="11" id="KW-0010">Activator</keyword>
<dbReference type="FunFam" id="1.20.5.170:FF:000042">
    <property type="entry name" value="Cyclic AMP-responsive element-binding protein 3-like protein 3"/>
    <property type="match status" value="1"/>
</dbReference>
<dbReference type="SUPFAM" id="SSF57959">
    <property type="entry name" value="Leucine zipper domain"/>
    <property type="match status" value="1"/>
</dbReference>
<reference evidence="20" key="1">
    <citation type="submission" date="2025-08" db="UniProtKB">
        <authorList>
            <consortium name="RefSeq"/>
        </authorList>
    </citation>
    <scope>IDENTIFICATION</scope>
</reference>
<evidence type="ECO:0000256" key="11">
    <source>
        <dbReference type="ARBA" id="ARBA00023159"/>
    </source>
</evidence>
<proteinExistence type="inferred from homology"/>
<keyword evidence="13" id="KW-0325">Glycoprotein</keyword>
<evidence type="ECO:0000256" key="1">
    <source>
        <dbReference type="ARBA" id="ARBA00004648"/>
    </source>
</evidence>
<evidence type="ECO:0000256" key="17">
    <source>
        <dbReference type="SAM" id="MobiDB-lite"/>
    </source>
</evidence>
<dbReference type="Gene3D" id="1.20.5.170">
    <property type="match status" value="1"/>
</dbReference>
<keyword evidence="19" id="KW-1185">Reference proteome</keyword>
<keyword evidence="14" id="KW-0539">Nucleus</keyword>
<keyword evidence="16" id="KW-0175">Coiled coil</keyword>
<evidence type="ECO:0000256" key="7">
    <source>
        <dbReference type="ARBA" id="ARBA00022989"/>
    </source>
</evidence>
<dbReference type="GO" id="GO:0000981">
    <property type="term" value="F:DNA-binding transcription factor activity, RNA polymerase II-specific"/>
    <property type="evidence" value="ECO:0007669"/>
    <property type="project" value="TreeGrafter"/>
</dbReference>
<evidence type="ECO:0000256" key="16">
    <source>
        <dbReference type="SAM" id="Coils"/>
    </source>
</evidence>
<name>A0A6J2V9Z1_CHACN</name>
<dbReference type="PROSITE" id="PS50217">
    <property type="entry name" value="BZIP"/>
    <property type="match status" value="1"/>
</dbReference>
<evidence type="ECO:0000256" key="5">
    <source>
        <dbReference type="ARBA" id="ARBA00022824"/>
    </source>
</evidence>
<dbReference type="SMART" id="SM00338">
    <property type="entry name" value="BRLZ"/>
    <property type="match status" value="1"/>
</dbReference>
<dbReference type="RefSeq" id="XP_030629650.1">
    <property type="nucleotide sequence ID" value="XM_030773790.1"/>
</dbReference>
<evidence type="ECO:0000256" key="12">
    <source>
        <dbReference type="ARBA" id="ARBA00023163"/>
    </source>
</evidence>
<dbReference type="InParanoid" id="A0A6J2V9Z1"/>
<dbReference type="Proteomes" id="UP000504632">
    <property type="component" value="Chromosome 5"/>
</dbReference>
<dbReference type="Pfam" id="PF00170">
    <property type="entry name" value="bZIP_1"/>
    <property type="match status" value="1"/>
</dbReference>
<dbReference type="GO" id="GO:0005634">
    <property type="term" value="C:nucleus"/>
    <property type="evidence" value="ECO:0007669"/>
    <property type="project" value="TreeGrafter"/>
</dbReference>
<dbReference type="AlphaFoldDB" id="A0A6J2V9Z1"/>
<evidence type="ECO:0000313" key="20">
    <source>
        <dbReference type="RefSeq" id="XP_030629650.1"/>
    </source>
</evidence>
<keyword evidence="7" id="KW-1133">Transmembrane helix</keyword>
<dbReference type="GO" id="GO:0005789">
    <property type="term" value="C:endoplasmic reticulum membrane"/>
    <property type="evidence" value="ECO:0007669"/>
    <property type="project" value="UniProtKB-SubCell"/>
</dbReference>
<dbReference type="InterPro" id="IPR004827">
    <property type="entry name" value="bZIP"/>
</dbReference>
<dbReference type="GeneID" id="115811542"/>
<comment type="subcellular location">
    <subcellularLocation>
        <location evidence="1">Endoplasmic reticulum membrane</location>
        <topology evidence="1">Single-pass type II membrane protein</topology>
    </subcellularLocation>
</comment>
<organism evidence="19 20">
    <name type="scientific">Chanos chanos</name>
    <name type="common">Milkfish</name>
    <name type="synonym">Mugil chanos</name>
    <dbReference type="NCBI Taxonomy" id="29144"/>
    <lineage>
        <taxon>Eukaryota</taxon>
        <taxon>Metazoa</taxon>
        <taxon>Chordata</taxon>
        <taxon>Craniata</taxon>
        <taxon>Vertebrata</taxon>
        <taxon>Euteleostomi</taxon>
        <taxon>Actinopterygii</taxon>
        <taxon>Neopterygii</taxon>
        <taxon>Teleostei</taxon>
        <taxon>Ostariophysi</taxon>
        <taxon>Gonorynchiformes</taxon>
        <taxon>Chanidae</taxon>
        <taxon>Chanos</taxon>
    </lineage>
</organism>
<feature type="domain" description="BZIP" evidence="18">
    <location>
        <begin position="222"/>
        <end position="285"/>
    </location>
</feature>
<evidence type="ECO:0000256" key="8">
    <source>
        <dbReference type="ARBA" id="ARBA00023015"/>
    </source>
</evidence>
<evidence type="ECO:0000256" key="2">
    <source>
        <dbReference type="ARBA" id="ARBA00009050"/>
    </source>
</evidence>
<gene>
    <name evidence="20" type="primary">creb3l3b</name>
</gene>
<feature type="region of interest" description="Disordered" evidence="17">
    <location>
        <begin position="108"/>
        <end position="131"/>
    </location>
</feature>
<keyword evidence="4" id="KW-0812">Transmembrane</keyword>
<comment type="subunit">
    <text evidence="3">Binds DNA as a dimer.</text>
</comment>
<keyword evidence="12" id="KW-0804">Transcription</keyword>
<dbReference type="PROSITE" id="PS00036">
    <property type="entry name" value="BZIP_BASIC"/>
    <property type="match status" value="1"/>
</dbReference>
<accession>A0A6J2V9Z1</accession>
<dbReference type="PANTHER" id="PTHR45996">
    <property type="entry name" value="AGAP001464-PB"/>
    <property type="match status" value="1"/>
</dbReference>
<evidence type="ECO:0000256" key="4">
    <source>
        <dbReference type="ARBA" id="ARBA00022692"/>
    </source>
</evidence>
<keyword evidence="5" id="KW-0256">Endoplasmic reticulum</keyword>
<keyword evidence="10" id="KW-0472">Membrane</keyword>
<feature type="region of interest" description="Disordered" evidence="17">
    <location>
        <begin position="69"/>
        <end position="96"/>
    </location>
</feature>
<dbReference type="CTD" id="100538072"/>
<keyword evidence="8" id="KW-0805">Transcription regulation</keyword>
<comment type="function">
    <text evidence="15">Transcriptional activator. Binds the cAMP response element (CRE). Activates transcription through box-B element and CRE. Seems to function synergistically with atf6. Regulates FGF21 transcription.</text>
</comment>
<evidence type="ECO:0000256" key="10">
    <source>
        <dbReference type="ARBA" id="ARBA00023136"/>
    </source>
</evidence>
<dbReference type="CDD" id="cd14689">
    <property type="entry name" value="bZIP_CREB3"/>
    <property type="match status" value="1"/>
</dbReference>
<feature type="coiled-coil region" evidence="16">
    <location>
        <begin position="261"/>
        <end position="288"/>
    </location>
</feature>
<keyword evidence="6" id="KW-0735">Signal-anchor</keyword>
<evidence type="ECO:0000256" key="6">
    <source>
        <dbReference type="ARBA" id="ARBA00022968"/>
    </source>
</evidence>
<dbReference type="InterPro" id="IPR046347">
    <property type="entry name" value="bZIP_sf"/>
</dbReference>
<dbReference type="InterPro" id="IPR051381">
    <property type="entry name" value="CREB_ATF_subfamily"/>
</dbReference>
<evidence type="ECO:0000256" key="9">
    <source>
        <dbReference type="ARBA" id="ARBA00023125"/>
    </source>
</evidence>
<sequence>MALNSNKDCTGMELLDLVFKNTDGLTLEGQGDHGNQGWLIADQSALCHGEDGTDNFLDTLLGVTDSTSDSPLWASSPCDSGISEDPVSDHLDSPQMPASPLFDSSVFFFPNPHHQQQQQQKQHSQSITDTKEPDVSIDLAAWESSLFSDPQCTPNTQRSHHTSPYQLSVKDLLLSKIGEAPKQNSPNSLQELTLSDDEKKLLAKEGISLPSQLPLTKYEEKILKKIRRKIRNKQSAQESRKKKKEYIDGLEGRMSACSAQNLELQNKIFQLEKTNMSLMEQLRRLQSMIMNGSNKPAQTRTCVLVLLLSFSLILFPSLQSVSHSKISDLGDTSMVRVQSRSLRSVVEVDRLHPVFSLEKHVETASSVLAKLQVKPGYADMDPLPHNRSYGDQDHLHGDPITGRVATLSWLSQIEAGLLQKKEKK</sequence>
<evidence type="ECO:0000256" key="13">
    <source>
        <dbReference type="ARBA" id="ARBA00023180"/>
    </source>
</evidence>
<evidence type="ECO:0000256" key="3">
    <source>
        <dbReference type="ARBA" id="ARBA00011195"/>
    </source>
</evidence>
<dbReference type="PANTHER" id="PTHR45996:SF1">
    <property type="entry name" value="CYCLIC AMP-RESPONSIVE ELEMENT-BINDING PROTEIN 3-LIKE PROTEIN 3"/>
    <property type="match status" value="1"/>
</dbReference>
<protein>
    <submittedName>
        <fullName evidence="20">Cyclic AMP-responsive element-binding protein 3-like protein 3-B</fullName>
    </submittedName>
</protein>
<feature type="compositionally biased region" description="Low complexity" evidence="17">
    <location>
        <begin position="113"/>
        <end position="126"/>
    </location>
</feature>
<keyword evidence="9" id="KW-0238">DNA-binding</keyword>
<dbReference type="GO" id="GO:0000978">
    <property type="term" value="F:RNA polymerase II cis-regulatory region sequence-specific DNA binding"/>
    <property type="evidence" value="ECO:0007669"/>
    <property type="project" value="TreeGrafter"/>
</dbReference>
<evidence type="ECO:0000256" key="15">
    <source>
        <dbReference type="ARBA" id="ARBA00057520"/>
    </source>
</evidence>
<evidence type="ECO:0000256" key="14">
    <source>
        <dbReference type="ARBA" id="ARBA00023242"/>
    </source>
</evidence>
<evidence type="ECO:0000313" key="19">
    <source>
        <dbReference type="Proteomes" id="UP000504632"/>
    </source>
</evidence>